<evidence type="ECO:0000313" key="3">
    <source>
        <dbReference type="Proteomes" id="UP001556220"/>
    </source>
</evidence>
<dbReference type="GO" id="GO:0016491">
    <property type="term" value="F:oxidoreductase activity"/>
    <property type="evidence" value="ECO:0007669"/>
    <property type="project" value="UniProtKB-KW"/>
</dbReference>
<feature type="domain" description="FAD-binding" evidence="1">
    <location>
        <begin position="13"/>
        <end position="353"/>
    </location>
</feature>
<dbReference type="PANTHER" id="PTHR43747">
    <property type="entry name" value="FAD-BINDING PROTEIN"/>
    <property type="match status" value="1"/>
</dbReference>
<dbReference type="Gene3D" id="3.50.50.60">
    <property type="entry name" value="FAD/NAD(P)-binding domain"/>
    <property type="match status" value="1"/>
</dbReference>
<organism evidence="2 3">
    <name type="scientific">Rhodanobacter lycopersici</name>
    <dbReference type="NCBI Taxonomy" id="3162487"/>
    <lineage>
        <taxon>Bacteria</taxon>
        <taxon>Pseudomonadati</taxon>
        <taxon>Pseudomonadota</taxon>
        <taxon>Gammaproteobacteria</taxon>
        <taxon>Lysobacterales</taxon>
        <taxon>Rhodanobacteraceae</taxon>
        <taxon>Rhodanobacter</taxon>
    </lineage>
</organism>
<dbReference type="InterPro" id="IPR002938">
    <property type="entry name" value="FAD-bd"/>
</dbReference>
<dbReference type="InterPro" id="IPR050816">
    <property type="entry name" value="Flavin-dep_Halogenase_NPB"/>
</dbReference>
<gene>
    <name evidence="2" type="ORF">ABQJ54_09020</name>
</gene>
<evidence type="ECO:0000313" key="2">
    <source>
        <dbReference type="EMBL" id="MEW9571893.1"/>
    </source>
</evidence>
<dbReference type="RefSeq" id="WP_367853962.1">
    <property type="nucleotide sequence ID" value="NZ_JBFOHK010000002.1"/>
</dbReference>
<comment type="caution">
    <text evidence="2">The sequence shown here is derived from an EMBL/GenBank/DDBJ whole genome shotgun (WGS) entry which is preliminary data.</text>
</comment>
<dbReference type="PRINTS" id="PR00420">
    <property type="entry name" value="RNGMNOXGNASE"/>
</dbReference>
<dbReference type="PANTHER" id="PTHR43747:SF1">
    <property type="entry name" value="SLR1998 PROTEIN"/>
    <property type="match status" value="1"/>
</dbReference>
<reference evidence="2 3" key="1">
    <citation type="submission" date="2024-06" db="EMBL/GenBank/DDBJ databases">
        <authorList>
            <person name="Woo H."/>
        </authorList>
    </citation>
    <scope>NUCLEOTIDE SEQUENCE [LARGE SCALE GENOMIC DNA]</scope>
    <source>
        <strain evidence="2 3">Si-c</strain>
    </source>
</reference>
<dbReference type="EC" id="1.-.-.-" evidence="2"/>
<dbReference type="Pfam" id="PF01494">
    <property type="entry name" value="FAD_binding_3"/>
    <property type="match status" value="1"/>
</dbReference>
<dbReference type="EMBL" id="JBFOHK010000002">
    <property type="protein sequence ID" value="MEW9571893.1"/>
    <property type="molecule type" value="Genomic_DNA"/>
</dbReference>
<sequence>MTDRLEDMDVEQCDVAVIGGGPAGSTAATLLARQGHKVIVLEKEHHPRFHIGESLLPMNLPVMERLGVLEKVRALGVYKAGADFEADNARGYNTYAFSEVVGQSPPHAFQVWRQDFDQMLFEHAREAGADAREGHEVLRVEQVDARETWLDVGSDDGREYRVRARYVVDASGRDTFLSGRRKLKRKNRQHQSAAIFGHFSGVERREGGDAGNISIYSFEHGWMWLIPLPDGVTSVGAVCRPEYLKRRKGSATDFLMATLRANPALARRLEHAELIDGRTHATGNYAYDSTRMGGAGWVLVGDAFAFLDPVFSSGVYLAMSGAERAVAVVDRALREPRREMRLLRALEKRQRKGMRRFAFFIHRFNGPAMQWLFRHPSRKWKMEQGVTSMLAGDVFDNFAVWWRLQVFRLIYLACVLRDRRGWLAERRLRLAQAKGRFTGGTLPVDEA</sequence>
<keyword evidence="2" id="KW-0560">Oxidoreductase</keyword>
<evidence type="ECO:0000259" key="1">
    <source>
        <dbReference type="Pfam" id="PF01494"/>
    </source>
</evidence>
<proteinExistence type="predicted"/>
<accession>A0ABV3QDI2</accession>
<keyword evidence="3" id="KW-1185">Reference proteome</keyword>
<dbReference type="SUPFAM" id="SSF51905">
    <property type="entry name" value="FAD/NAD(P)-binding domain"/>
    <property type="match status" value="1"/>
</dbReference>
<name>A0ABV3QDI2_9GAMM</name>
<protein>
    <submittedName>
        <fullName evidence="2">NAD(P)/FAD-dependent oxidoreductase</fullName>
        <ecNumber evidence="2">1.-.-.-</ecNumber>
    </submittedName>
</protein>
<dbReference type="Proteomes" id="UP001556220">
    <property type="component" value="Unassembled WGS sequence"/>
</dbReference>
<dbReference type="InterPro" id="IPR036188">
    <property type="entry name" value="FAD/NAD-bd_sf"/>
</dbReference>